<evidence type="ECO:0000256" key="1">
    <source>
        <dbReference type="SAM" id="Phobius"/>
    </source>
</evidence>
<dbReference type="Pfam" id="PF04306">
    <property type="entry name" value="DUF456"/>
    <property type="match status" value="1"/>
</dbReference>
<evidence type="ECO:0000313" key="3">
    <source>
        <dbReference type="Proteomes" id="UP001500190"/>
    </source>
</evidence>
<feature type="transmembrane region" description="Helical" evidence="1">
    <location>
        <begin position="12"/>
        <end position="32"/>
    </location>
</feature>
<keyword evidence="3" id="KW-1185">Reference proteome</keyword>
<feature type="transmembrane region" description="Helical" evidence="1">
    <location>
        <begin position="91"/>
        <end position="115"/>
    </location>
</feature>
<feature type="transmembrane region" description="Helical" evidence="1">
    <location>
        <begin position="52"/>
        <end position="71"/>
    </location>
</feature>
<dbReference type="InterPro" id="IPR007403">
    <property type="entry name" value="DUF456"/>
</dbReference>
<sequence length="168" mass="17920">MVRESWGMQTAVTVLAGIAIFVGIAGIVLPILPGALLSLAAVLVWAIVERSLTGWVVFAICVVLIGASQVVKYVVPERRLREAGVPRRSMIFGVLLGIVGFFVIPLVGMFVGFPLGVYLSEAQRLRTHGAAWTSTKHALRETGVSILIELLGTSLAAAVWLVAVLFLV</sequence>
<feature type="transmembrane region" description="Helical" evidence="1">
    <location>
        <begin position="146"/>
        <end position="167"/>
    </location>
</feature>
<accession>A0ABN2E987</accession>
<keyword evidence="1" id="KW-1133">Transmembrane helix</keyword>
<gene>
    <name evidence="2" type="ORF">GCM10009742_51120</name>
</gene>
<reference evidence="2 3" key="1">
    <citation type="journal article" date="2019" name="Int. J. Syst. Evol. Microbiol.">
        <title>The Global Catalogue of Microorganisms (GCM) 10K type strain sequencing project: providing services to taxonomists for standard genome sequencing and annotation.</title>
        <authorList>
            <consortium name="The Broad Institute Genomics Platform"/>
            <consortium name="The Broad Institute Genome Sequencing Center for Infectious Disease"/>
            <person name="Wu L."/>
            <person name="Ma J."/>
        </authorList>
    </citation>
    <scope>NUCLEOTIDE SEQUENCE [LARGE SCALE GENOMIC DNA]</scope>
    <source>
        <strain evidence="2 3">JCM 14304</strain>
    </source>
</reference>
<proteinExistence type="predicted"/>
<evidence type="ECO:0000313" key="2">
    <source>
        <dbReference type="EMBL" id="GAA1597676.1"/>
    </source>
</evidence>
<organism evidence="2 3">
    <name type="scientific">Kribbella karoonensis</name>
    <dbReference type="NCBI Taxonomy" id="324851"/>
    <lineage>
        <taxon>Bacteria</taxon>
        <taxon>Bacillati</taxon>
        <taxon>Actinomycetota</taxon>
        <taxon>Actinomycetes</taxon>
        <taxon>Propionibacteriales</taxon>
        <taxon>Kribbellaceae</taxon>
        <taxon>Kribbella</taxon>
    </lineage>
</organism>
<keyword evidence="1" id="KW-0472">Membrane</keyword>
<protein>
    <submittedName>
        <fullName evidence="2">DUF456 domain-containing protein</fullName>
    </submittedName>
</protein>
<name>A0ABN2E987_9ACTN</name>
<dbReference type="EMBL" id="BAAAND010000008">
    <property type="protein sequence ID" value="GAA1597676.1"/>
    <property type="molecule type" value="Genomic_DNA"/>
</dbReference>
<comment type="caution">
    <text evidence="2">The sequence shown here is derived from an EMBL/GenBank/DDBJ whole genome shotgun (WGS) entry which is preliminary data.</text>
</comment>
<dbReference type="Proteomes" id="UP001500190">
    <property type="component" value="Unassembled WGS sequence"/>
</dbReference>
<keyword evidence="1" id="KW-0812">Transmembrane</keyword>